<dbReference type="Pfam" id="PF14231">
    <property type="entry name" value="GXWXG"/>
    <property type="match status" value="1"/>
</dbReference>
<dbReference type="Pfam" id="PF14232">
    <property type="entry name" value="DUF4334"/>
    <property type="match status" value="1"/>
</dbReference>
<feature type="domain" description="DUF4334" evidence="2">
    <location>
        <begin position="97"/>
        <end position="155"/>
    </location>
</feature>
<proteinExistence type="predicted"/>
<feature type="domain" description="GXWXG" evidence="1">
    <location>
        <begin position="30"/>
        <end position="88"/>
    </location>
</feature>
<evidence type="ECO:0000313" key="4">
    <source>
        <dbReference type="Proteomes" id="UP000030651"/>
    </source>
</evidence>
<dbReference type="InterPro" id="IPR025568">
    <property type="entry name" value="DUF4334"/>
</dbReference>
<dbReference type="HOGENOM" id="CLU_112092_1_0_1"/>
<keyword evidence="4" id="KW-1185">Reference proteome</keyword>
<evidence type="ECO:0000313" key="3">
    <source>
        <dbReference type="EMBL" id="ETS85873.1"/>
    </source>
</evidence>
<dbReference type="KEGG" id="pfy:PFICI_03898"/>
<gene>
    <name evidence="3" type="ORF">PFICI_03898</name>
</gene>
<dbReference type="InParanoid" id="W3XIH3"/>
<accession>W3XIH3</accession>
<dbReference type="EMBL" id="KI912110">
    <property type="protein sequence ID" value="ETS85873.1"/>
    <property type="molecule type" value="Genomic_DNA"/>
</dbReference>
<dbReference type="eggNOG" id="ENOG502SFWE">
    <property type="taxonomic scope" value="Eukaryota"/>
</dbReference>
<name>W3XIH3_PESFW</name>
<dbReference type="OMA" id="SATMIYD"/>
<dbReference type="InterPro" id="IPR025951">
    <property type="entry name" value="GXWXG_dom"/>
</dbReference>
<dbReference type="RefSeq" id="XP_007830670.1">
    <property type="nucleotide sequence ID" value="XM_007832479.1"/>
</dbReference>
<dbReference type="AlphaFoldDB" id="W3XIH3"/>
<dbReference type="Gene3D" id="2.40.128.580">
    <property type="entry name" value="GXWXG domain"/>
    <property type="match status" value="1"/>
</dbReference>
<evidence type="ECO:0000259" key="1">
    <source>
        <dbReference type="Pfam" id="PF14231"/>
    </source>
</evidence>
<organism evidence="3 4">
    <name type="scientific">Pestalotiopsis fici (strain W106-1 / CGMCC3.15140)</name>
    <dbReference type="NCBI Taxonomy" id="1229662"/>
    <lineage>
        <taxon>Eukaryota</taxon>
        <taxon>Fungi</taxon>
        <taxon>Dikarya</taxon>
        <taxon>Ascomycota</taxon>
        <taxon>Pezizomycotina</taxon>
        <taxon>Sordariomycetes</taxon>
        <taxon>Xylariomycetidae</taxon>
        <taxon>Amphisphaeriales</taxon>
        <taxon>Sporocadaceae</taxon>
        <taxon>Pestalotiopsis</taxon>
    </lineage>
</organism>
<protein>
    <recommendedName>
        <fullName evidence="5">GXWXG domain-containing protein</fullName>
    </recommendedName>
</protein>
<dbReference type="Proteomes" id="UP000030651">
    <property type="component" value="Unassembled WGS sequence"/>
</dbReference>
<dbReference type="GeneID" id="19268911"/>
<evidence type="ECO:0000259" key="2">
    <source>
        <dbReference type="Pfam" id="PF14232"/>
    </source>
</evidence>
<evidence type="ECO:0008006" key="5">
    <source>
        <dbReference type="Google" id="ProtNLM"/>
    </source>
</evidence>
<dbReference type="OrthoDB" id="2213372at2759"/>
<sequence>MSSYTCCSIESEFSKLVQVDGRIEEADVAAVFDQAKPVQLDFMLGQWEGGSFNTGHPTHELLQTNKWAGKTFRTINDVDPIVLYNEVGARVWCKDYGNAQLRAVTFRGVTSAAMIYDNFPIIDSFRYISDTIVIGAMDNKLVPKEAGTYYFYLRKLNE</sequence>
<reference evidence="4" key="1">
    <citation type="journal article" date="2015" name="BMC Genomics">
        <title>Genomic and transcriptomic analysis of the endophytic fungus Pestalotiopsis fici reveals its lifestyle and high potential for synthesis of natural products.</title>
        <authorList>
            <person name="Wang X."/>
            <person name="Zhang X."/>
            <person name="Liu L."/>
            <person name="Xiang M."/>
            <person name="Wang W."/>
            <person name="Sun X."/>
            <person name="Che Y."/>
            <person name="Guo L."/>
            <person name="Liu G."/>
            <person name="Guo L."/>
            <person name="Wang C."/>
            <person name="Yin W.B."/>
            <person name="Stadler M."/>
            <person name="Zhang X."/>
            <person name="Liu X."/>
        </authorList>
    </citation>
    <scope>NUCLEOTIDE SEQUENCE [LARGE SCALE GENOMIC DNA]</scope>
    <source>
        <strain evidence="4">W106-1 / CGMCC3.15140</strain>
    </source>
</reference>